<dbReference type="Proteomes" id="UP000008068">
    <property type="component" value="Unassembled WGS sequence"/>
</dbReference>
<dbReference type="InParanoid" id="G0N087"/>
<sequence length="294" mass="34127">MRFQHQVIPDIEAFKAQFNFLTNDSFIIKSINGQWRLVSHEGTQEYLEKRNGGDFYNLSFIHADQSFQCDHQEMTQAQLIGSQKIFESNATFNEKSEKDGGVSSTWLNLNKLRSETTWQIDDCHKFNDIEERYIDENGNLNIVNSLNSKMGGAHDSVECIRVYEKVPPGLFLKSIKDEIVGSWRQIAMDGFKEFCQNVEMSDPEAWAPETQLSFSRIKIFNEIQIKHVDVNGNLLKFESAEINEKAKYTGTFFFENSLVTVDQETRTVFNVKDDKLFVTCRKNDHYFVAVYERC</sequence>
<evidence type="ECO:0000313" key="1">
    <source>
        <dbReference type="EMBL" id="EGT48993.1"/>
    </source>
</evidence>
<proteinExistence type="predicted"/>
<dbReference type="AlphaFoldDB" id="G0N087"/>
<organism evidence="2">
    <name type="scientific">Caenorhabditis brenneri</name>
    <name type="common">Nematode worm</name>
    <dbReference type="NCBI Taxonomy" id="135651"/>
    <lineage>
        <taxon>Eukaryota</taxon>
        <taxon>Metazoa</taxon>
        <taxon>Ecdysozoa</taxon>
        <taxon>Nematoda</taxon>
        <taxon>Chromadorea</taxon>
        <taxon>Rhabditida</taxon>
        <taxon>Rhabditina</taxon>
        <taxon>Rhabditomorpha</taxon>
        <taxon>Rhabditoidea</taxon>
        <taxon>Rhabditidae</taxon>
        <taxon>Peloderinae</taxon>
        <taxon>Caenorhabditis</taxon>
    </lineage>
</organism>
<protein>
    <submittedName>
        <fullName evidence="1">Uncharacterized protein</fullName>
    </submittedName>
</protein>
<gene>
    <name evidence="1" type="ORF">CAEBREN_19560</name>
</gene>
<keyword evidence="2" id="KW-1185">Reference proteome</keyword>
<dbReference type="EMBL" id="GL379824">
    <property type="protein sequence ID" value="EGT48993.1"/>
    <property type="molecule type" value="Genomic_DNA"/>
</dbReference>
<dbReference type="HOGENOM" id="CLU_1035233_0_0_1"/>
<name>G0N087_CAEBE</name>
<reference evidence="2" key="1">
    <citation type="submission" date="2011-07" db="EMBL/GenBank/DDBJ databases">
        <authorList>
            <consortium name="Caenorhabditis brenneri Sequencing and Analysis Consortium"/>
            <person name="Wilson R.K."/>
        </authorList>
    </citation>
    <scope>NUCLEOTIDE SEQUENCE [LARGE SCALE GENOMIC DNA]</scope>
    <source>
        <strain evidence="2">PB2801</strain>
    </source>
</reference>
<evidence type="ECO:0000313" key="2">
    <source>
        <dbReference type="Proteomes" id="UP000008068"/>
    </source>
</evidence>
<accession>G0N087</accession>